<evidence type="ECO:0000259" key="1">
    <source>
        <dbReference type="PROSITE" id="PS51704"/>
    </source>
</evidence>
<dbReference type="InterPro" id="IPR017946">
    <property type="entry name" value="PLC-like_Pdiesterase_TIM-brl"/>
</dbReference>
<evidence type="ECO:0000313" key="2">
    <source>
        <dbReference type="EMBL" id="OIQ97946.1"/>
    </source>
</evidence>
<organism evidence="2">
    <name type="scientific">mine drainage metagenome</name>
    <dbReference type="NCBI Taxonomy" id="410659"/>
    <lineage>
        <taxon>unclassified sequences</taxon>
        <taxon>metagenomes</taxon>
        <taxon>ecological metagenomes</taxon>
    </lineage>
</organism>
<dbReference type="PROSITE" id="PS51704">
    <property type="entry name" value="GP_PDE"/>
    <property type="match status" value="1"/>
</dbReference>
<sequence>MKKIILSISLLLIFGCMTNKKINNSPLGVGGFDFEGHRGCRGLMPENTIPAFKKAIDLHVTTLEMDAVITKDKQVIISHEPFFNHEITTKHDGSFVNEKEERSLNIFKMDYTETQTFDVGSKPHPRFPNQQKIAVHKPRLVDVIDSAEAYTARLSLHPVQYNIETKSTPATDGIYHPNPDEFVELIMAIVKEKKVEERVIIQSFDIRTLQYLHQHYPQIRTAYLFEPPSDKSFAERLKDLGFIPTIYSPDETLVTSLLVKQCKELGMKLIPWTVDDLKRMKELKQMGVDGLISDYPNLYAELFSK</sequence>
<name>A0A1J5RQQ5_9ZZZZ</name>
<dbReference type="AlphaFoldDB" id="A0A1J5RQQ5"/>
<proteinExistence type="predicted"/>
<dbReference type="EMBL" id="MLJW01000125">
    <property type="protein sequence ID" value="OIQ97946.1"/>
    <property type="molecule type" value="Genomic_DNA"/>
</dbReference>
<reference evidence="2" key="1">
    <citation type="submission" date="2016-10" db="EMBL/GenBank/DDBJ databases">
        <title>Sequence of Gallionella enrichment culture.</title>
        <authorList>
            <person name="Poehlein A."/>
            <person name="Muehling M."/>
            <person name="Daniel R."/>
        </authorList>
    </citation>
    <scope>NUCLEOTIDE SEQUENCE</scope>
</reference>
<feature type="domain" description="GP-PDE" evidence="1">
    <location>
        <begin position="32"/>
        <end position="303"/>
    </location>
</feature>
<dbReference type="CDD" id="cd08567">
    <property type="entry name" value="GDPD_SpGDE_like"/>
    <property type="match status" value="1"/>
</dbReference>
<dbReference type="Gene3D" id="3.20.20.190">
    <property type="entry name" value="Phosphatidylinositol (PI) phosphodiesterase"/>
    <property type="match status" value="1"/>
</dbReference>
<comment type="caution">
    <text evidence="2">The sequence shown here is derived from an EMBL/GenBank/DDBJ whole genome shotgun (WGS) entry which is preliminary data.</text>
</comment>
<dbReference type="PANTHER" id="PTHR46211">
    <property type="entry name" value="GLYCEROPHOSPHORYL DIESTER PHOSPHODIESTERASE"/>
    <property type="match status" value="1"/>
</dbReference>
<accession>A0A1J5RQQ5</accession>
<dbReference type="InterPro" id="IPR030395">
    <property type="entry name" value="GP_PDE_dom"/>
</dbReference>
<dbReference type="PANTHER" id="PTHR46211:SF14">
    <property type="entry name" value="GLYCEROPHOSPHODIESTER PHOSPHODIESTERASE"/>
    <property type="match status" value="1"/>
</dbReference>
<dbReference type="Pfam" id="PF03009">
    <property type="entry name" value="GDPD"/>
    <property type="match status" value="1"/>
</dbReference>
<dbReference type="GO" id="GO:0006629">
    <property type="term" value="P:lipid metabolic process"/>
    <property type="evidence" value="ECO:0007669"/>
    <property type="project" value="InterPro"/>
</dbReference>
<dbReference type="SUPFAM" id="SSF51695">
    <property type="entry name" value="PLC-like phosphodiesterases"/>
    <property type="match status" value="1"/>
</dbReference>
<dbReference type="PROSITE" id="PS51257">
    <property type="entry name" value="PROKAR_LIPOPROTEIN"/>
    <property type="match status" value="1"/>
</dbReference>
<gene>
    <name evidence="2" type="ORF">GALL_199950</name>
</gene>
<protein>
    <submittedName>
        <fullName evidence="2">Cytoplasmic glycerophosphodiester phosphodiesterase</fullName>
    </submittedName>
</protein>
<dbReference type="GO" id="GO:0008081">
    <property type="term" value="F:phosphoric diester hydrolase activity"/>
    <property type="evidence" value="ECO:0007669"/>
    <property type="project" value="InterPro"/>
</dbReference>